<dbReference type="Proteomes" id="UP000663855">
    <property type="component" value="Unassembled WGS sequence"/>
</dbReference>
<proteinExistence type="predicted"/>
<dbReference type="EMBL" id="CAJNOV010019109">
    <property type="protein sequence ID" value="CAF1627804.1"/>
    <property type="molecule type" value="Genomic_DNA"/>
</dbReference>
<protein>
    <submittedName>
        <fullName evidence="2">Uncharacterized protein</fullName>
    </submittedName>
</protein>
<accession>A0A816CU87</accession>
<keyword evidence="1" id="KW-0472">Membrane</keyword>
<organism evidence="2 4">
    <name type="scientific">Rotaria magnacalcarata</name>
    <dbReference type="NCBI Taxonomy" id="392030"/>
    <lineage>
        <taxon>Eukaryota</taxon>
        <taxon>Metazoa</taxon>
        <taxon>Spiralia</taxon>
        <taxon>Gnathifera</taxon>
        <taxon>Rotifera</taxon>
        <taxon>Eurotatoria</taxon>
        <taxon>Bdelloidea</taxon>
        <taxon>Philodinida</taxon>
        <taxon>Philodinidae</taxon>
        <taxon>Rotaria</taxon>
    </lineage>
</organism>
<keyword evidence="1" id="KW-1133">Transmembrane helix</keyword>
<gene>
    <name evidence="2" type="ORF">CJN711_LOCUS38950</name>
    <name evidence="3" type="ORF">MBJ925_LOCUS4475</name>
</gene>
<feature type="transmembrane region" description="Helical" evidence="1">
    <location>
        <begin position="168"/>
        <end position="187"/>
    </location>
</feature>
<name>A0A816CU87_9BILA</name>
<evidence type="ECO:0000313" key="4">
    <source>
        <dbReference type="Proteomes" id="UP000663855"/>
    </source>
</evidence>
<dbReference type="Proteomes" id="UP000663824">
    <property type="component" value="Unassembled WGS sequence"/>
</dbReference>
<dbReference type="AlphaFoldDB" id="A0A816CU87"/>
<sequence>MAKNEVTILLEFLDLDYLKPILVDRFKNINALASTNLAEIGIENQDHLSKLQYTLDELQQAQICIETCEPIISFNDCNQIITRLENESNLISSGLNLLLNNSSKNLPKDDATCDIDYSLYNSNIHTIEVDIEQLQDNADELVKQIAKKYRPSEQSSSSNRNNLNQNCLETFAILTLSIFCIGLIFSIKHQ</sequence>
<evidence type="ECO:0000313" key="3">
    <source>
        <dbReference type="EMBL" id="CAF1932260.1"/>
    </source>
</evidence>
<dbReference type="EMBL" id="CAJNRE010000810">
    <property type="protein sequence ID" value="CAF1932260.1"/>
    <property type="molecule type" value="Genomic_DNA"/>
</dbReference>
<comment type="caution">
    <text evidence="2">The sequence shown here is derived from an EMBL/GenBank/DDBJ whole genome shotgun (WGS) entry which is preliminary data.</text>
</comment>
<keyword evidence="1" id="KW-0812">Transmembrane</keyword>
<reference evidence="2" key="1">
    <citation type="submission" date="2021-02" db="EMBL/GenBank/DDBJ databases">
        <authorList>
            <person name="Nowell W R."/>
        </authorList>
    </citation>
    <scope>NUCLEOTIDE SEQUENCE</scope>
</reference>
<evidence type="ECO:0000313" key="2">
    <source>
        <dbReference type="EMBL" id="CAF1627804.1"/>
    </source>
</evidence>
<evidence type="ECO:0000256" key="1">
    <source>
        <dbReference type="SAM" id="Phobius"/>
    </source>
</evidence>